<evidence type="ECO:0000256" key="1">
    <source>
        <dbReference type="ARBA" id="ARBA00004245"/>
    </source>
</evidence>
<feature type="compositionally biased region" description="Low complexity" evidence="5">
    <location>
        <begin position="260"/>
        <end position="321"/>
    </location>
</feature>
<dbReference type="Pfam" id="PF06886">
    <property type="entry name" value="TPX2"/>
    <property type="match status" value="1"/>
</dbReference>
<feature type="compositionally biased region" description="Low complexity" evidence="5">
    <location>
        <begin position="47"/>
        <end position="64"/>
    </location>
</feature>
<feature type="region of interest" description="Disordered" evidence="5">
    <location>
        <begin position="551"/>
        <end position="665"/>
    </location>
</feature>
<keyword evidence="8" id="KW-1185">Reference proteome</keyword>
<feature type="compositionally biased region" description="Low complexity" evidence="5">
    <location>
        <begin position="123"/>
        <end position="164"/>
    </location>
</feature>
<feature type="compositionally biased region" description="Low complexity" evidence="5">
    <location>
        <begin position="485"/>
        <end position="497"/>
    </location>
</feature>
<dbReference type="KEGG" id="mpp:MICPUCDRAFT_43287"/>
<comment type="subcellular location">
    <subcellularLocation>
        <location evidence="1">Cytoplasm</location>
        <location evidence="1">Cytoskeleton</location>
    </subcellularLocation>
</comment>
<dbReference type="AlphaFoldDB" id="C1N8B2"/>
<dbReference type="STRING" id="564608.C1N8B2"/>
<feature type="region of interest" description="Disordered" evidence="5">
    <location>
        <begin position="707"/>
        <end position="770"/>
    </location>
</feature>
<feature type="compositionally biased region" description="Acidic residues" evidence="5">
    <location>
        <begin position="448"/>
        <end position="462"/>
    </location>
</feature>
<gene>
    <name evidence="7" type="ORF">MICPUCDRAFT_43287</name>
</gene>
<feature type="compositionally biased region" description="Acidic residues" evidence="5">
    <location>
        <begin position="213"/>
        <end position="224"/>
    </location>
</feature>
<dbReference type="OrthoDB" id="10689925at2759"/>
<name>C1N8B2_MICPC</name>
<feature type="domain" description="TPX2 C-terminal" evidence="6">
    <location>
        <begin position="946"/>
        <end position="1004"/>
    </location>
</feature>
<evidence type="ECO:0000256" key="5">
    <source>
        <dbReference type="SAM" id="MobiDB-lite"/>
    </source>
</evidence>
<dbReference type="GO" id="GO:0005856">
    <property type="term" value="C:cytoskeleton"/>
    <property type="evidence" value="ECO:0007669"/>
    <property type="project" value="UniProtKB-SubCell"/>
</dbReference>
<feature type="region of interest" description="Disordered" evidence="5">
    <location>
        <begin position="40"/>
        <end position="525"/>
    </location>
</feature>
<dbReference type="GeneID" id="9689493"/>
<evidence type="ECO:0000313" key="7">
    <source>
        <dbReference type="EMBL" id="EEH51860.1"/>
    </source>
</evidence>
<keyword evidence="3" id="KW-0963">Cytoplasm</keyword>
<feature type="compositionally biased region" description="Low complexity" evidence="5">
    <location>
        <begin position="228"/>
        <end position="237"/>
    </location>
</feature>
<feature type="compositionally biased region" description="Basic and acidic residues" evidence="5">
    <location>
        <begin position="727"/>
        <end position="741"/>
    </location>
</feature>
<dbReference type="EMBL" id="GG663750">
    <property type="protein sequence ID" value="EEH51860.1"/>
    <property type="molecule type" value="Genomic_DNA"/>
</dbReference>
<comment type="similarity">
    <text evidence="2">Belongs to the TPX2 family.</text>
</comment>
<dbReference type="Proteomes" id="UP000001876">
    <property type="component" value="Unassembled WGS sequence"/>
</dbReference>
<evidence type="ECO:0000256" key="3">
    <source>
        <dbReference type="ARBA" id="ARBA00022490"/>
    </source>
</evidence>
<protein>
    <submittedName>
        <fullName evidence="7">Predicted protein</fullName>
    </submittedName>
</protein>
<dbReference type="OMA" id="EFCAPHY"/>
<feature type="compositionally biased region" description="Low complexity" evidence="5">
    <location>
        <begin position="373"/>
        <end position="386"/>
    </location>
</feature>
<accession>C1N8B2</accession>
<evidence type="ECO:0000259" key="6">
    <source>
        <dbReference type="Pfam" id="PF06886"/>
    </source>
</evidence>
<evidence type="ECO:0000256" key="2">
    <source>
        <dbReference type="ARBA" id="ARBA00005885"/>
    </source>
</evidence>
<dbReference type="InterPro" id="IPR027329">
    <property type="entry name" value="TPX2_C"/>
</dbReference>
<dbReference type="RefSeq" id="XP_003064238.1">
    <property type="nucleotide sequence ID" value="XM_003064192.1"/>
</dbReference>
<feature type="compositionally biased region" description="Low complexity" evidence="5">
    <location>
        <begin position="338"/>
        <end position="347"/>
    </location>
</feature>
<feature type="compositionally biased region" description="Polar residues" evidence="5">
    <location>
        <begin position="578"/>
        <end position="591"/>
    </location>
</feature>
<organism evidence="8">
    <name type="scientific">Micromonas pusilla (strain CCMP1545)</name>
    <name type="common">Picoplanktonic green alga</name>
    <dbReference type="NCBI Taxonomy" id="564608"/>
    <lineage>
        <taxon>Eukaryota</taxon>
        <taxon>Viridiplantae</taxon>
        <taxon>Chlorophyta</taxon>
        <taxon>Mamiellophyceae</taxon>
        <taxon>Mamiellales</taxon>
        <taxon>Mamiellaceae</taxon>
        <taxon>Micromonas</taxon>
    </lineage>
</organism>
<sequence>MSAPMSFQKEAAWEFCAPHYYDFEAGDATDANPDAWFETAHTKGLSTPARVVAKTPAPAPAASRAAEDDKENDVATAAAAAADADARAKTPASSARRAPPKSILKSAGGKKTPDRRALTPSNGASGAAVVAGKTPATTRSAAKKATTTTTTPAEDPEATWAAAETARRRTRTPRAASGSGRKTPVTYGRRAKTPATTTSPEEEEETGAGAGTEDVDMMDVDAPEPEAKAPTPETATSTKKKSTAKKKKVVIMLTPPVEATTTTTKTTTPVGTRSSPRRAAAAKAAAAIAATAKTPRAAATAASTTPTTTTTTSATKSSITPMTIAPAVSTSSSKTPRASPRLAAMAAAGGGGGVALGPVRGDAATKTPSRLASSSTTKTSTSTTTTTEEEAGPLVEPPLPVLAPRPRRKGLTGGGAVRVLVDPSRVPGAAEPEPEHSPQPMMEATMETAEETSPEEEEEEGPEPARKRPREIAEAPPPACVPKKSVVARSSASARTAGPGPRVKPITVPKSPAISKPNKRARVGKTTEELAFEKAQAEGAAEKRAMALAAKRAARASGRGGGRVRPKPLTRPVAPALSSRTHAMTTRTQGTGEEASPYKSIAERCHGFTTKSLRGVDEARGGAGAGAATTSRGQAKERPLTRPVSPAITRAIRARGPPQKSSEELELEQIAARKKFKARPLKRSVLLGAGDAAAKTAAAAAAKLAAKERADADRARGPMAKTLGRTRGAEKEAEEAEMKTRDTKRRKACEEENGGWNACAPATVPESPNLTTSRRAVRWGAVNQLACEAQAAPSAEPSSRKTNKRWTGELTAFEPFDLCTEKRGAYAERVLERTVAEEEARAAERRRFEATPAPPSTLKAPRPSTRAFEAQKPLTTFQPFNLRGEALHEYEKRRESARRADEDAAAKAKTEFHARAIPTTHFNPMFELEASATPLTTPMENVARNAETRAKSRAAFDEKMARKHAEEEREREAKKAAEAEEEARLRAEFRKSTVFVARPMPDYGELAGVGVGPTEERALTFPQSPTFVSKRRAAAEREAAMKARRGGSLLRSGAGRVLI</sequence>
<keyword evidence="4" id="KW-0206">Cytoskeleton</keyword>
<feature type="compositionally biased region" description="Basic and acidic residues" evidence="5">
    <location>
        <begin position="463"/>
        <end position="473"/>
    </location>
</feature>
<reference evidence="7 8" key="1">
    <citation type="journal article" date="2009" name="Science">
        <title>Green evolution and dynamic adaptations revealed by genomes of the marine picoeukaryotes Micromonas.</title>
        <authorList>
            <person name="Worden A.Z."/>
            <person name="Lee J.H."/>
            <person name="Mock T."/>
            <person name="Rouze P."/>
            <person name="Simmons M.P."/>
            <person name="Aerts A.L."/>
            <person name="Allen A.E."/>
            <person name="Cuvelier M.L."/>
            <person name="Derelle E."/>
            <person name="Everett M.V."/>
            <person name="Foulon E."/>
            <person name="Grimwood J."/>
            <person name="Gundlach H."/>
            <person name="Henrissat B."/>
            <person name="Napoli C."/>
            <person name="McDonald S.M."/>
            <person name="Parker M.S."/>
            <person name="Rombauts S."/>
            <person name="Salamov A."/>
            <person name="Von Dassow P."/>
            <person name="Badger J.H."/>
            <person name="Coutinho P.M."/>
            <person name="Demir E."/>
            <person name="Dubchak I."/>
            <person name="Gentemann C."/>
            <person name="Eikrem W."/>
            <person name="Gready J.E."/>
            <person name="John U."/>
            <person name="Lanier W."/>
            <person name="Lindquist E.A."/>
            <person name="Lucas S."/>
            <person name="Mayer K.F."/>
            <person name="Moreau H."/>
            <person name="Not F."/>
            <person name="Otillar R."/>
            <person name="Panaud O."/>
            <person name="Pangilinan J."/>
            <person name="Paulsen I."/>
            <person name="Piegu B."/>
            <person name="Poliakov A."/>
            <person name="Robbens S."/>
            <person name="Schmutz J."/>
            <person name="Toulza E."/>
            <person name="Wyss T."/>
            <person name="Zelensky A."/>
            <person name="Zhou K."/>
            <person name="Armbrust E.V."/>
            <person name="Bhattacharya D."/>
            <person name="Goodenough U.W."/>
            <person name="Van de Peer Y."/>
            <person name="Grigoriev I.V."/>
        </authorList>
    </citation>
    <scope>NUCLEOTIDE SEQUENCE [LARGE SCALE GENOMIC DNA]</scope>
    <source>
        <strain evidence="7 8">CCMP1545</strain>
    </source>
</reference>
<feature type="compositionally biased region" description="Basic residues" evidence="5">
    <location>
        <begin position="238"/>
        <end position="249"/>
    </location>
</feature>
<feature type="compositionally biased region" description="Basic and acidic residues" evidence="5">
    <location>
        <begin position="707"/>
        <end position="716"/>
    </location>
</feature>
<dbReference type="eggNOG" id="ENOG502QVQS">
    <property type="taxonomic scope" value="Eukaryota"/>
</dbReference>
<evidence type="ECO:0000256" key="4">
    <source>
        <dbReference type="ARBA" id="ARBA00023212"/>
    </source>
</evidence>
<feature type="region of interest" description="Disordered" evidence="5">
    <location>
        <begin position="842"/>
        <end position="881"/>
    </location>
</feature>
<evidence type="ECO:0000313" key="8">
    <source>
        <dbReference type="Proteomes" id="UP000001876"/>
    </source>
</evidence>
<proteinExistence type="inferred from homology"/>